<dbReference type="Proteomes" id="UP001465976">
    <property type="component" value="Unassembled WGS sequence"/>
</dbReference>
<sequence length="718" mass="78023">MNPSTTQHLAADSRHIPLAELDSFSDSDWLDIASGRESDTDDSLDHVDTTSASLSRRSSFSTGSSRDGEVDAWEGFVEEAPEVSTVTGTNRMPSVTPVIEEEHPPEPLDPEADRAEDRRVMVGLEQSLISTLSASRSSSLNSTVHNSLRDLRLSFPDPLTSSNDELHSLYDRSSTPPLVEEVSSADVTITDDTTVSIPVEDPGLLPTPEVIHQEEALLRYADATSDVVLYGSRSPQRWALVHDLLTKAAAGSGRVLDIGQRVNDEIEHVRILRKFYEAFPSRSQYTDTLIIQDRTDDSSLPSSESIPSRPSLAIVLLPCNPASIPLKHTSYLPLIASGDQRDDAHEATTSLQAQIAWAQCHVPDGRVVRLEDSGSPLTAKRMKELNPVHVYRALRLFTEKPSKRGGIQAITIFALLSLIIGFSVNTVLRAHSRGLNPTISSSRGDIPSTKASVVDNAIVNSTALAARITSDLFVVPPSLSSAPPAYERGSTAPGAVVSTSIISSTKAVANIPNTIKSLTEKVKSSKDVTVRSPSTTSTESSYTNSPVASTSNAYEEEPQSSAVTVKLVDSLSEIVEVTVKALIEVVHHDFAELLLAVDELVASIRRRSRIVVEQSRNTVHVVREQLQYRNERAKNKARELTEKGFRLMSYAGNAFAGRTYVARKRAQSLKEGVAGSDAWGHYSKAQGEWSEALGREARGRRGHRCHPVQGARQGAACH</sequence>
<feature type="compositionally biased region" description="Basic and acidic residues" evidence="1">
    <location>
        <begin position="34"/>
        <end position="48"/>
    </location>
</feature>
<keyword evidence="2" id="KW-1133">Transmembrane helix</keyword>
<feature type="transmembrane region" description="Helical" evidence="2">
    <location>
        <begin position="405"/>
        <end position="428"/>
    </location>
</feature>
<feature type="region of interest" description="Disordered" evidence="1">
    <location>
        <begin position="31"/>
        <end position="72"/>
    </location>
</feature>
<keyword evidence="4" id="KW-1185">Reference proteome</keyword>
<reference evidence="3 4" key="1">
    <citation type="submission" date="2024-02" db="EMBL/GenBank/DDBJ databases">
        <title>A draft genome for the cacao thread blight pathogen Marasmius crinis-equi.</title>
        <authorList>
            <person name="Cohen S.P."/>
            <person name="Baruah I.K."/>
            <person name="Amoako-Attah I."/>
            <person name="Bukari Y."/>
            <person name="Meinhardt L.W."/>
            <person name="Bailey B.A."/>
        </authorList>
    </citation>
    <scope>NUCLEOTIDE SEQUENCE [LARGE SCALE GENOMIC DNA]</scope>
    <source>
        <strain evidence="3 4">GH-76</strain>
    </source>
</reference>
<name>A0ABR3FZK0_9AGAR</name>
<evidence type="ECO:0000313" key="4">
    <source>
        <dbReference type="Proteomes" id="UP001465976"/>
    </source>
</evidence>
<organism evidence="3 4">
    <name type="scientific">Marasmius crinis-equi</name>
    <dbReference type="NCBI Taxonomy" id="585013"/>
    <lineage>
        <taxon>Eukaryota</taxon>
        <taxon>Fungi</taxon>
        <taxon>Dikarya</taxon>
        <taxon>Basidiomycota</taxon>
        <taxon>Agaricomycotina</taxon>
        <taxon>Agaricomycetes</taxon>
        <taxon>Agaricomycetidae</taxon>
        <taxon>Agaricales</taxon>
        <taxon>Marasmiineae</taxon>
        <taxon>Marasmiaceae</taxon>
        <taxon>Marasmius</taxon>
    </lineage>
</organism>
<accession>A0ABR3FZK0</accession>
<gene>
    <name evidence="3" type="ORF">V5O48_001040</name>
</gene>
<feature type="region of interest" description="Disordered" evidence="1">
    <location>
        <begin position="524"/>
        <end position="556"/>
    </location>
</feature>
<keyword evidence="2" id="KW-0812">Transmembrane</keyword>
<dbReference type="EMBL" id="JBAHYK010000019">
    <property type="protein sequence ID" value="KAL0580948.1"/>
    <property type="molecule type" value="Genomic_DNA"/>
</dbReference>
<feature type="compositionally biased region" description="Polar residues" evidence="1">
    <location>
        <begin position="546"/>
        <end position="556"/>
    </location>
</feature>
<comment type="caution">
    <text evidence="3">The sequence shown here is derived from an EMBL/GenBank/DDBJ whole genome shotgun (WGS) entry which is preliminary data.</text>
</comment>
<evidence type="ECO:0000256" key="2">
    <source>
        <dbReference type="SAM" id="Phobius"/>
    </source>
</evidence>
<evidence type="ECO:0000256" key="1">
    <source>
        <dbReference type="SAM" id="MobiDB-lite"/>
    </source>
</evidence>
<feature type="compositionally biased region" description="Low complexity" evidence="1">
    <location>
        <begin position="49"/>
        <end position="65"/>
    </location>
</feature>
<keyword evidence="2" id="KW-0472">Membrane</keyword>
<protein>
    <submittedName>
        <fullName evidence="3">Uncharacterized protein</fullName>
    </submittedName>
</protein>
<evidence type="ECO:0000313" key="3">
    <source>
        <dbReference type="EMBL" id="KAL0580948.1"/>
    </source>
</evidence>
<feature type="compositionally biased region" description="Low complexity" evidence="1">
    <location>
        <begin position="530"/>
        <end position="545"/>
    </location>
</feature>
<proteinExistence type="predicted"/>